<evidence type="ECO:0000256" key="1">
    <source>
        <dbReference type="ARBA" id="ARBA00022614"/>
    </source>
</evidence>
<dbReference type="PANTHER" id="PTHR48051:SF1">
    <property type="entry name" value="RAS SUPPRESSOR PROTEIN 1"/>
    <property type="match status" value="1"/>
</dbReference>
<gene>
    <name evidence="3" type="ORF">LSH36_120g02033</name>
</gene>
<dbReference type="InterPro" id="IPR001611">
    <property type="entry name" value="Leu-rich_rpt"/>
</dbReference>
<protein>
    <submittedName>
        <fullName evidence="3">Uncharacterized protein</fullName>
    </submittedName>
</protein>
<name>A0AAD9JXS6_9ANNE</name>
<accession>A0AAD9JXS6</accession>
<reference evidence="3" key="1">
    <citation type="journal article" date="2023" name="Mol. Biol. Evol.">
        <title>Third-Generation Sequencing Reveals the Adaptive Role of the Epigenome in Three Deep-Sea Polychaetes.</title>
        <authorList>
            <person name="Perez M."/>
            <person name="Aroh O."/>
            <person name="Sun Y."/>
            <person name="Lan Y."/>
            <person name="Juniper S.K."/>
            <person name="Young C.R."/>
            <person name="Angers B."/>
            <person name="Qian P.Y."/>
        </authorList>
    </citation>
    <scope>NUCLEOTIDE SEQUENCE</scope>
    <source>
        <strain evidence="3">P08H-3</strain>
    </source>
</reference>
<dbReference type="FunFam" id="3.80.10.10:FF:000033">
    <property type="entry name" value="FLII, actin remodeling protein"/>
    <property type="match status" value="1"/>
</dbReference>
<dbReference type="SUPFAM" id="SSF52058">
    <property type="entry name" value="L domain-like"/>
    <property type="match status" value="1"/>
</dbReference>
<sequence>GVPQKRKMAGTGVLPFVRGIDFTRNEFGQDHFPYHVSEMIGLRWLRLNQAGLDSVPYELSKLQKLEHLSLVKNNLRQIHEDITKLPNLRFLNCRHNKLKNSGVPSDIFKLQDLSVMDLSHNQLREIPSDIENTRNLLVLNLSHNEIEAISNQLFINLTDLMYIDVSHNKLETMPPQMRRLTNLQTLIISDNPMVHAQLRFVAALSSLTTLHMRNTKRTLDNFPPGLESLPHLEDNWEELEYLNISRNSLTELPGSLQRLENLRKLYMNGNQIDFNGIPASIGKLHNLEVFSAANNNLETIPEGVCRYQDLFILYFKHLQLLLQLLTLDVRGNPDLVMPPKPPELMPGSGANFYNIDFSLNHQLRLAGAMPPESPTETPSKC</sequence>
<dbReference type="SMART" id="SM00365">
    <property type="entry name" value="LRR_SD22"/>
    <property type="match status" value="4"/>
</dbReference>
<keyword evidence="4" id="KW-1185">Reference proteome</keyword>
<dbReference type="SMART" id="SM00369">
    <property type="entry name" value="LRR_TYP"/>
    <property type="match status" value="7"/>
</dbReference>
<dbReference type="InterPro" id="IPR050216">
    <property type="entry name" value="LRR_domain-containing"/>
</dbReference>
<evidence type="ECO:0000313" key="3">
    <source>
        <dbReference type="EMBL" id="KAK2161161.1"/>
    </source>
</evidence>
<dbReference type="Pfam" id="PF00560">
    <property type="entry name" value="LRR_1"/>
    <property type="match status" value="1"/>
</dbReference>
<keyword evidence="1" id="KW-0433">Leucine-rich repeat</keyword>
<dbReference type="InterPro" id="IPR032675">
    <property type="entry name" value="LRR_dom_sf"/>
</dbReference>
<dbReference type="GO" id="GO:0005737">
    <property type="term" value="C:cytoplasm"/>
    <property type="evidence" value="ECO:0007669"/>
    <property type="project" value="TreeGrafter"/>
</dbReference>
<proteinExistence type="predicted"/>
<keyword evidence="2" id="KW-0677">Repeat</keyword>
<comment type="caution">
    <text evidence="3">The sequence shown here is derived from an EMBL/GenBank/DDBJ whole genome shotgun (WGS) entry which is preliminary data.</text>
</comment>
<dbReference type="Proteomes" id="UP001208570">
    <property type="component" value="Unassembled WGS sequence"/>
</dbReference>
<organism evidence="3 4">
    <name type="scientific">Paralvinella palmiformis</name>
    <dbReference type="NCBI Taxonomy" id="53620"/>
    <lineage>
        <taxon>Eukaryota</taxon>
        <taxon>Metazoa</taxon>
        <taxon>Spiralia</taxon>
        <taxon>Lophotrochozoa</taxon>
        <taxon>Annelida</taxon>
        <taxon>Polychaeta</taxon>
        <taxon>Sedentaria</taxon>
        <taxon>Canalipalpata</taxon>
        <taxon>Terebellida</taxon>
        <taxon>Terebelliformia</taxon>
        <taxon>Alvinellidae</taxon>
        <taxon>Paralvinella</taxon>
    </lineage>
</organism>
<evidence type="ECO:0000256" key="2">
    <source>
        <dbReference type="ARBA" id="ARBA00022737"/>
    </source>
</evidence>
<dbReference type="InterPro" id="IPR003591">
    <property type="entry name" value="Leu-rich_rpt_typical-subtyp"/>
</dbReference>
<dbReference type="PANTHER" id="PTHR48051">
    <property type="match status" value="1"/>
</dbReference>
<dbReference type="PROSITE" id="PS51450">
    <property type="entry name" value="LRR"/>
    <property type="match status" value="3"/>
</dbReference>
<dbReference type="Pfam" id="PF13855">
    <property type="entry name" value="LRR_8"/>
    <property type="match status" value="3"/>
</dbReference>
<evidence type="ECO:0000313" key="4">
    <source>
        <dbReference type="Proteomes" id="UP001208570"/>
    </source>
</evidence>
<dbReference type="Gene3D" id="3.80.10.10">
    <property type="entry name" value="Ribonuclease Inhibitor"/>
    <property type="match status" value="3"/>
</dbReference>
<dbReference type="EMBL" id="JAODUP010000120">
    <property type="protein sequence ID" value="KAK2161161.1"/>
    <property type="molecule type" value="Genomic_DNA"/>
</dbReference>
<dbReference type="AlphaFoldDB" id="A0AAD9JXS6"/>
<feature type="non-terminal residue" evidence="3">
    <location>
        <position position="1"/>
    </location>
</feature>